<dbReference type="Gene3D" id="3.30.420.10">
    <property type="entry name" value="Ribonuclease H-like superfamily/Ribonuclease H"/>
    <property type="match status" value="1"/>
</dbReference>
<proteinExistence type="predicted"/>
<organism evidence="1 2">
    <name type="scientific">Holothuria leucospilota</name>
    <name type="common">Black long sea cucumber</name>
    <name type="synonym">Mertensiothuria leucospilota</name>
    <dbReference type="NCBI Taxonomy" id="206669"/>
    <lineage>
        <taxon>Eukaryota</taxon>
        <taxon>Metazoa</taxon>
        <taxon>Echinodermata</taxon>
        <taxon>Eleutherozoa</taxon>
        <taxon>Echinozoa</taxon>
        <taxon>Holothuroidea</taxon>
        <taxon>Aspidochirotacea</taxon>
        <taxon>Aspidochirotida</taxon>
        <taxon>Holothuriidae</taxon>
        <taxon>Holothuria</taxon>
    </lineage>
</organism>
<dbReference type="PANTHER" id="PTHR47331">
    <property type="entry name" value="PHD-TYPE DOMAIN-CONTAINING PROTEIN"/>
    <property type="match status" value="1"/>
</dbReference>
<protein>
    <submittedName>
        <fullName evidence="1">Uncharacterized protein</fullName>
    </submittedName>
</protein>
<dbReference type="GO" id="GO:0003676">
    <property type="term" value="F:nucleic acid binding"/>
    <property type="evidence" value="ECO:0007669"/>
    <property type="project" value="InterPro"/>
</dbReference>
<name>A0A9Q1BPZ1_HOLLE</name>
<reference evidence="1" key="1">
    <citation type="submission" date="2021-10" db="EMBL/GenBank/DDBJ databases">
        <title>Tropical sea cucumber genome reveals ecological adaptation and Cuvierian tubules defense mechanism.</title>
        <authorList>
            <person name="Chen T."/>
        </authorList>
    </citation>
    <scope>NUCLEOTIDE SEQUENCE</scope>
    <source>
        <strain evidence="1">Nanhai2018</strain>
        <tissue evidence="1">Muscle</tissue>
    </source>
</reference>
<dbReference type="InterPro" id="IPR036397">
    <property type="entry name" value="RNaseH_sf"/>
</dbReference>
<keyword evidence="2" id="KW-1185">Reference proteome</keyword>
<evidence type="ECO:0000313" key="1">
    <source>
        <dbReference type="EMBL" id="KAJ8030470.1"/>
    </source>
</evidence>
<evidence type="ECO:0000313" key="2">
    <source>
        <dbReference type="Proteomes" id="UP001152320"/>
    </source>
</evidence>
<accession>A0A9Q1BPZ1</accession>
<dbReference type="AlphaFoldDB" id="A0A9Q1BPZ1"/>
<dbReference type="EMBL" id="JAIZAY010000013">
    <property type="protein sequence ID" value="KAJ8030470.1"/>
    <property type="molecule type" value="Genomic_DNA"/>
</dbReference>
<gene>
    <name evidence="1" type="ORF">HOLleu_26905</name>
</gene>
<comment type="caution">
    <text evidence="1">The sequence shown here is derived from an EMBL/GenBank/DDBJ whole genome shotgun (WGS) entry which is preliminary data.</text>
</comment>
<dbReference type="OrthoDB" id="5984724at2759"/>
<sequence>MLRGNISVESDKRERRSSLCETGKKSFRTFCLFTFFTIRAVHIKISHLLHSDAFNNAIKRFMSRRRNPKYIYNYNGTNFNGGERELCENLVQFNEQKI</sequence>
<dbReference type="Proteomes" id="UP001152320">
    <property type="component" value="Chromosome 13"/>
</dbReference>